<dbReference type="InterPro" id="IPR000667">
    <property type="entry name" value="Peptidase_S13"/>
</dbReference>
<dbReference type="PANTHER" id="PTHR30023">
    <property type="entry name" value="D-ALANYL-D-ALANINE CARBOXYPEPTIDASE"/>
    <property type="match status" value="1"/>
</dbReference>
<dbReference type="InterPro" id="IPR012338">
    <property type="entry name" value="Beta-lactam/transpept-like"/>
</dbReference>
<feature type="chain" id="PRO_5045723250" evidence="3">
    <location>
        <begin position="22"/>
        <end position="482"/>
    </location>
</feature>
<evidence type="ECO:0000256" key="2">
    <source>
        <dbReference type="ARBA" id="ARBA00022801"/>
    </source>
</evidence>
<evidence type="ECO:0000313" key="4">
    <source>
        <dbReference type="EMBL" id="MDN4471999.1"/>
    </source>
</evidence>
<gene>
    <name evidence="4" type="primary">dacB</name>
    <name evidence="4" type="ORF">QQX04_03210</name>
</gene>
<evidence type="ECO:0000256" key="3">
    <source>
        <dbReference type="SAM" id="SignalP"/>
    </source>
</evidence>
<evidence type="ECO:0000256" key="1">
    <source>
        <dbReference type="ARBA" id="ARBA00006096"/>
    </source>
</evidence>
<feature type="signal peptide" evidence="3">
    <location>
        <begin position="1"/>
        <end position="21"/>
    </location>
</feature>
<dbReference type="Proteomes" id="UP001172738">
    <property type="component" value="Unassembled WGS sequence"/>
</dbReference>
<dbReference type="NCBIfam" id="TIGR00666">
    <property type="entry name" value="PBP4"/>
    <property type="match status" value="1"/>
</dbReference>
<keyword evidence="3" id="KW-0732">Signal</keyword>
<protein>
    <submittedName>
        <fullName evidence="4">D-alanyl-D-alanine carboxypeptidase/D-alanyl-D-alanine-endopeptidase</fullName>
        <ecNumber evidence="4">3.4.16.4</ecNumber>
    </submittedName>
</protein>
<dbReference type="SUPFAM" id="SSF56601">
    <property type="entry name" value="beta-lactamase/transpeptidase-like"/>
    <property type="match status" value="1"/>
</dbReference>
<keyword evidence="4" id="KW-0645">Protease</keyword>
<evidence type="ECO:0000313" key="5">
    <source>
        <dbReference type="Proteomes" id="UP001172738"/>
    </source>
</evidence>
<dbReference type="Gene3D" id="3.40.710.10">
    <property type="entry name" value="DD-peptidase/beta-lactamase superfamily"/>
    <property type="match status" value="2"/>
</dbReference>
<organism evidence="4 5">
    <name type="scientific">Demequina zhanjiangensis</name>
    <dbReference type="NCBI Taxonomy" id="3051659"/>
    <lineage>
        <taxon>Bacteria</taxon>
        <taxon>Bacillati</taxon>
        <taxon>Actinomycetota</taxon>
        <taxon>Actinomycetes</taxon>
        <taxon>Micrococcales</taxon>
        <taxon>Demequinaceae</taxon>
        <taxon>Demequina</taxon>
    </lineage>
</organism>
<comment type="caution">
    <text evidence="4">The sequence shown here is derived from an EMBL/GenBank/DDBJ whole genome shotgun (WGS) entry which is preliminary data.</text>
</comment>
<dbReference type="PANTHER" id="PTHR30023:SF0">
    <property type="entry name" value="PENICILLIN-SENSITIVE CARBOXYPEPTIDASE A"/>
    <property type="match status" value="1"/>
</dbReference>
<dbReference type="EMBL" id="JAUHPV010000002">
    <property type="protein sequence ID" value="MDN4471999.1"/>
    <property type="molecule type" value="Genomic_DNA"/>
</dbReference>
<keyword evidence="4" id="KW-0121">Carboxypeptidase</keyword>
<name>A0ABT8FZ63_9MICO</name>
<keyword evidence="5" id="KW-1185">Reference proteome</keyword>
<dbReference type="EC" id="3.4.16.4" evidence="4"/>
<dbReference type="Pfam" id="PF02113">
    <property type="entry name" value="Peptidase_S13"/>
    <property type="match status" value="1"/>
</dbReference>
<comment type="similarity">
    <text evidence="1">Belongs to the peptidase S13 family.</text>
</comment>
<keyword evidence="2 4" id="KW-0378">Hydrolase</keyword>
<dbReference type="RefSeq" id="WP_301126222.1">
    <property type="nucleotide sequence ID" value="NZ_JAUHPV010000002.1"/>
</dbReference>
<sequence>MGRRLAIAIAVPSVLALGYLAADVADVVPGFLTAEPAPPVAAPFLTASPAPSSSMEGLALTDGTGADAPLPSPYQLQILAQELRDDPRTGTSTNVSVIDLVTGEPLADLDADEPQVPASTTKVLTAVAAATALGPDHTLSTDAAWDPGARTLTLVAGGDILLAEGYGHHGDLGTASADEIAAFGGPSVANGYAGLADLADAVVDALGTDLGTVTVAVDTSDYPGPAYPESWPDYALQQGYAGRVTGIAIDEGRLTDDAYAQRSDDPVGDTVDAFAALLEDRGIDVGTTVTRTASSGASVVASVESAPMSDIVTYLLRDSDNTVAEQVGRILALETGRKATPSGAAAAVTEALDGLGVDTTGLQLYDGAGFSDRNRITPNQLVDALRAAAVSDDTSGILDWLPVMGVEGTVADRAGTDDVVGRGLAKTGSLTGVTALAGLIETADGRWLVFATLADGMPPGQPRPRAAIDEFIGALAGCGCEG</sequence>
<proteinExistence type="inferred from homology"/>
<reference evidence="4" key="1">
    <citation type="submission" date="2023-06" db="EMBL/GenBank/DDBJ databases">
        <title>SYSU T00b26.</title>
        <authorList>
            <person name="Gao L."/>
            <person name="Fang B.-Z."/>
            <person name="Li W.-J."/>
        </authorList>
    </citation>
    <scope>NUCLEOTIDE SEQUENCE</scope>
    <source>
        <strain evidence="4">SYSU T00b26</strain>
    </source>
</reference>
<dbReference type="GO" id="GO:0009002">
    <property type="term" value="F:serine-type D-Ala-D-Ala carboxypeptidase activity"/>
    <property type="evidence" value="ECO:0007669"/>
    <property type="project" value="UniProtKB-EC"/>
</dbReference>
<dbReference type="PRINTS" id="PR00922">
    <property type="entry name" value="DADACBPTASE3"/>
</dbReference>
<accession>A0ABT8FZ63</accession>